<evidence type="ECO:0000313" key="5">
    <source>
        <dbReference type="EMBL" id="KAE9088894.1"/>
    </source>
</evidence>
<evidence type="ECO:0000256" key="1">
    <source>
        <dbReference type="SAM" id="MobiDB-lite"/>
    </source>
</evidence>
<comment type="caution">
    <text evidence="2">The sequence shown here is derived from an EMBL/GenBank/DDBJ whole genome shotgun (WGS) entry which is preliminary data.</text>
</comment>
<keyword evidence="10" id="KW-1185">Reference proteome</keyword>
<dbReference type="EMBL" id="QXGE01002980">
    <property type="protein sequence ID" value="KAE9277886.1"/>
    <property type="molecule type" value="Genomic_DNA"/>
</dbReference>
<accession>A0A6A3DNI8</accession>
<evidence type="ECO:0000313" key="4">
    <source>
        <dbReference type="EMBL" id="KAE9087164.1"/>
    </source>
</evidence>
<proteinExistence type="predicted"/>
<dbReference type="OrthoDB" id="136587at2759"/>
<evidence type="ECO:0000313" key="6">
    <source>
        <dbReference type="EMBL" id="KAE9182886.1"/>
    </source>
</evidence>
<sequence>MRHAKRELPGGKLILTSRRPQQRMRLVQTLIMGLTAVTMLDKKGETTGVEVQESAATTDQEMQCDQELAKLAQEAVRSVVQRSRCYGDEDDQGGQNQCRHSCRWRRPATSSREHDRGCGTVPDDTCSSTKSSTQNSKGSRQHGVGCSTKISRSSTTPA</sequence>
<protein>
    <submittedName>
        <fullName evidence="2">Uncharacterized protein</fullName>
    </submittedName>
</protein>
<dbReference type="EMBL" id="QXFZ01001643">
    <property type="protein sequence ID" value="KAE9087164.1"/>
    <property type="molecule type" value="Genomic_DNA"/>
</dbReference>
<evidence type="ECO:0000313" key="2">
    <source>
        <dbReference type="EMBL" id="KAE8922909.1"/>
    </source>
</evidence>
<evidence type="ECO:0000313" key="15">
    <source>
        <dbReference type="Proteomes" id="UP000488956"/>
    </source>
</evidence>
<evidence type="ECO:0000313" key="7">
    <source>
        <dbReference type="EMBL" id="KAE9187519.1"/>
    </source>
</evidence>
<dbReference type="EMBL" id="QXGF01002936">
    <property type="protein sequence ID" value="KAE8922909.1"/>
    <property type="molecule type" value="Genomic_DNA"/>
</dbReference>
<gene>
    <name evidence="8" type="ORF">PF001_g25428</name>
    <name evidence="6" type="ORF">PF002_g26862</name>
    <name evidence="7" type="ORF">PF005_g20421</name>
    <name evidence="5" type="ORF">PF006_g25476</name>
    <name evidence="4" type="ORF">PF007_g20482</name>
    <name evidence="2" type="ORF">PF009_g26833</name>
    <name evidence="3" type="ORF">PF010_g25588</name>
</gene>
<dbReference type="Proteomes" id="UP000440732">
    <property type="component" value="Unassembled WGS sequence"/>
</dbReference>
<name>A0A6A3DNI8_9STRA</name>
<dbReference type="Proteomes" id="UP000440367">
    <property type="component" value="Unassembled WGS sequence"/>
</dbReference>
<evidence type="ECO:0000313" key="9">
    <source>
        <dbReference type="Proteomes" id="UP000429523"/>
    </source>
</evidence>
<dbReference type="Proteomes" id="UP000429523">
    <property type="component" value="Unassembled WGS sequence"/>
</dbReference>
<reference evidence="9 10" key="1">
    <citation type="submission" date="2018-08" db="EMBL/GenBank/DDBJ databases">
        <title>Genomic investigation of the strawberry pathogen Phytophthora fragariae indicates pathogenicity is determined by transcriptional variation in three key races.</title>
        <authorList>
            <person name="Adams T.M."/>
            <person name="Armitage A.D."/>
            <person name="Sobczyk M.K."/>
            <person name="Bates H.J."/>
            <person name="Dunwell J.M."/>
            <person name="Nellist C.F."/>
            <person name="Harrison R.J."/>
        </authorList>
    </citation>
    <scope>NUCLEOTIDE SEQUENCE [LARGE SCALE GENOMIC DNA]</scope>
    <source>
        <strain evidence="8 11">A4</strain>
        <strain evidence="6 12">BC-1</strain>
        <strain evidence="7 10">NOV-27</strain>
        <strain evidence="5 13">NOV-5</strain>
        <strain evidence="4 14">NOV-71</strain>
        <strain evidence="2 9">NOV-9</strain>
        <strain evidence="3 15">ONT-3</strain>
    </source>
</reference>
<dbReference type="Proteomes" id="UP000437068">
    <property type="component" value="Unassembled WGS sequence"/>
</dbReference>
<evidence type="ECO:0000313" key="8">
    <source>
        <dbReference type="EMBL" id="KAE9277886.1"/>
    </source>
</evidence>
<dbReference type="Proteomes" id="UP000433483">
    <property type="component" value="Unassembled WGS sequence"/>
</dbReference>
<organism evidence="2 9">
    <name type="scientific">Phytophthora fragariae</name>
    <dbReference type="NCBI Taxonomy" id="53985"/>
    <lineage>
        <taxon>Eukaryota</taxon>
        <taxon>Sar</taxon>
        <taxon>Stramenopiles</taxon>
        <taxon>Oomycota</taxon>
        <taxon>Peronosporomycetes</taxon>
        <taxon>Peronosporales</taxon>
        <taxon>Peronosporaceae</taxon>
        <taxon>Phytophthora</taxon>
    </lineage>
</organism>
<dbReference type="Proteomes" id="UP000488956">
    <property type="component" value="Unassembled WGS sequence"/>
</dbReference>
<feature type="compositionally biased region" description="Polar residues" evidence="1">
    <location>
        <begin position="125"/>
        <end position="138"/>
    </location>
</feature>
<dbReference type="EMBL" id="QXGD01002895">
    <property type="protein sequence ID" value="KAE9182886.1"/>
    <property type="molecule type" value="Genomic_DNA"/>
</dbReference>
<evidence type="ECO:0000313" key="10">
    <source>
        <dbReference type="Proteomes" id="UP000433483"/>
    </source>
</evidence>
<dbReference type="Proteomes" id="UP000441208">
    <property type="component" value="Unassembled WGS sequence"/>
</dbReference>
<feature type="compositionally biased region" description="Polar residues" evidence="1">
    <location>
        <begin position="148"/>
        <end position="158"/>
    </location>
</feature>
<dbReference type="EMBL" id="QXGB01001649">
    <property type="protein sequence ID" value="KAE9187519.1"/>
    <property type="molecule type" value="Genomic_DNA"/>
</dbReference>
<evidence type="ECO:0000313" key="14">
    <source>
        <dbReference type="Proteomes" id="UP000441208"/>
    </source>
</evidence>
<feature type="region of interest" description="Disordered" evidence="1">
    <location>
        <begin position="86"/>
        <end position="158"/>
    </location>
</feature>
<dbReference type="EMBL" id="QXFX01002970">
    <property type="protein sequence ID" value="KAE9072166.1"/>
    <property type="molecule type" value="Genomic_DNA"/>
</dbReference>
<evidence type="ECO:0000313" key="12">
    <source>
        <dbReference type="Proteomes" id="UP000440367"/>
    </source>
</evidence>
<evidence type="ECO:0000313" key="13">
    <source>
        <dbReference type="Proteomes" id="UP000440732"/>
    </source>
</evidence>
<evidence type="ECO:0000313" key="3">
    <source>
        <dbReference type="EMBL" id="KAE9072166.1"/>
    </source>
</evidence>
<evidence type="ECO:0000313" key="11">
    <source>
        <dbReference type="Proteomes" id="UP000437068"/>
    </source>
</evidence>
<dbReference type="EMBL" id="QXGA01003002">
    <property type="protein sequence ID" value="KAE9088894.1"/>
    <property type="molecule type" value="Genomic_DNA"/>
</dbReference>
<dbReference type="AlphaFoldDB" id="A0A6A3DNI8"/>